<dbReference type="PROSITE" id="PS52050">
    <property type="entry name" value="WYL"/>
    <property type="match status" value="1"/>
</dbReference>
<dbReference type="Proteomes" id="UP000000787">
    <property type="component" value="Plasmid pHAU01"/>
</dbReference>
<dbReference type="PANTHER" id="PTHR34580">
    <property type="match status" value="1"/>
</dbReference>
<accession>A9B8N9</accession>
<dbReference type="PANTHER" id="PTHR34580:SF1">
    <property type="entry name" value="PROTEIN PAFC"/>
    <property type="match status" value="1"/>
</dbReference>
<evidence type="ECO:0000313" key="4">
    <source>
        <dbReference type="Proteomes" id="UP000000787"/>
    </source>
</evidence>
<reference evidence="3 4" key="1">
    <citation type="journal article" date="2011" name="Stand. Genomic Sci.">
        <title>Complete genome sequence of the filamentous gliding predatory bacterium Herpetosiphon aurantiacus type strain (114-95(T)).</title>
        <authorList>
            <person name="Kiss H."/>
            <person name="Nett M."/>
            <person name="Domin N."/>
            <person name="Martin K."/>
            <person name="Maresca J.A."/>
            <person name="Copeland A."/>
            <person name="Lapidus A."/>
            <person name="Lucas S."/>
            <person name="Berry K.W."/>
            <person name="Glavina Del Rio T."/>
            <person name="Dalin E."/>
            <person name="Tice H."/>
            <person name="Pitluck S."/>
            <person name="Richardson P."/>
            <person name="Bruce D."/>
            <person name="Goodwin L."/>
            <person name="Han C."/>
            <person name="Detter J.C."/>
            <person name="Schmutz J."/>
            <person name="Brettin T."/>
            <person name="Land M."/>
            <person name="Hauser L."/>
            <person name="Kyrpides N.C."/>
            <person name="Ivanova N."/>
            <person name="Goker M."/>
            <person name="Woyke T."/>
            <person name="Klenk H.P."/>
            <person name="Bryant D.A."/>
        </authorList>
    </citation>
    <scope>NUCLEOTIDE SEQUENCE [LARGE SCALE GENOMIC DNA]</scope>
    <source>
        <strain evidence="4">ATCC 23779 / DSM 785 / 114-95</strain>
        <plasmid evidence="3">pHAU01</plasmid>
    </source>
</reference>
<proteinExistence type="predicted"/>
<dbReference type="InterPro" id="IPR051534">
    <property type="entry name" value="CBASS_pafABC_assoc_protein"/>
</dbReference>
<dbReference type="EMBL" id="CP000876">
    <property type="protein sequence ID" value="ABX07703.1"/>
    <property type="molecule type" value="Genomic_DNA"/>
</dbReference>
<keyword evidence="4" id="KW-1185">Reference proteome</keyword>
<geneLocation type="plasmid" evidence="3 4">
    <name>pHAU01</name>
</geneLocation>
<feature type="domain" description="WCX" evidence="2">
    <location>
        <begin position="249"/>
        <end position="327"/>
    </location>
</feature>
<dbReference type="AlphaFoldDB" id="A9B8N9"/>
<dbReference type="HOGENOM" id="CLU_041141_4_0_0"/>
<dbReference type="InParanoid" id="A9B8N9"/>
<dbReference type="Pfam" id="PF13280">
    <property type="entry name" value="WYL"/>
    <property type="match status" value="1"/>
</dbReference>
<dbReference type="Pfam" id="PF25583">
    <property type="entry name" value="WCX"/>
    <property type="match status" value="1"/>
</dbReference>
<name>A9B8N9_HERA2</name>
<sequence>MSDDRLRARAARLYGIGRYLYERGTQGARVVDLAQYFDVHRSRIYHDLQFMQQEGEPIYQDGTRWYLERDRYIHRLPINLREALAFYLAARLLSKQSDKHNPYVVSALDKLGSALANNHRNIGLHIQRAANVVRQRPSDQAFTKIFETFARAWADQCRVEVTYLSAKSKYSTWEQRTISPYYLEVSGIGYSTYVIGHDNKSNAIRTFKLERIAAANLRPFDTFEIPETFDPQERLGNAWGIIWPAEGEEPVDVRLLFAPAVAHRVKETIWHPSQIIEDLPNGGCRYCVRVGSTLEMRPWVRGWGRDVAVEWPLAFRQEMIDELQAALALYQ</sequence>
<dbReference type="KEGG" id="hau:Haur_5075"/>
<feature type="domain" description="WYL" evidence="1">
    <location>
        <begin position="145"/>
        <end position="215"/>
    </location>
</feature>
<protein>
    <submittedName>
        <fullName evidence="3">Regulatory protein, DeoR</fullName>
    </submittedName>
</protein>
<dbReference type="InterPro" id="IPR026881">
    <property type="entry name" value="WYL_dom"/>
</dbReference>
<dbReference type="BioCyc" id="HAUR316274:GHYA-5137-MONOMER"/>
<evidence type="ECO:0000259" key="2">
    <source>
        <dbReference type="Pfam" id="PF25583"/>
    </source>
</evidence>
<evidence type="ECO:0000259" key="1">
    <source>
        <dbReference type="Pfam" id="PF13280"/>
    </source>
</evidence>
<organism evidence="3 4">
    <name type="scientific">Herpetosiphon aurantiacus (strain ATCC 23779 / DSM 785 / 114-95)</name>
    <dbReference type="NCBI Taxonomy" id="316274"/>
    <lineage>
        <taxon>Bacteria</taxon>
        <taxon>Bacillati</taxon>
        <taxon>Chloroflexota</taxon>
        <taxon>Chloroflexia</taxon>
        <taxon>Herpetosiphonales</taxon>
        <taxon>Herpetosiphonaceae</taxon>
        <taxon>Herpetosiphon</taxon>
    </lineage>
</organism>
<dbReference type="PIRSF" id="PIRSF016838">
    <property type="entry name" value="PafC"/>
    <property type="match status" value="1"/>
</dbReference>
<dbReference type="InterPro" id="IPR057727">
    <property type="entry name" value="WCX_dom"/>
</dbReference>
<gene>
    <name evidence="3" type="ordered locus">Haur_5075</name>
</gene>
<evidence type="ECO:0000313" key="3">
    <source>
        <dbReference type="EMBL" id="ABX07703.1"/>
    </source>
</evidence>
<keyword evidence="3" id="KW-0614">Plasmid</keyword>
<dbReference type="InterPro" id="IPR028349">
    <property type="entry name" value="PafC-like"/>
</dbReference>